<dbReference type="PRINTS" id="PR00420">
    <property type="entry name" value="RNGMNOXGNASE"/>
</dbReference>
<organism evidence="8 9">
    <name type="scientific">Podila minutissima</name>
    <dbReference type="NCBI Taxonomy" id="64525"/>
    <lineage>
        <taxon>Eukaryota</taxon>
        <taxon>Fungi</taxon>
        <taxon>Fungi incertae sedis</taxon>
        <taxon>Mucoromycota</taxon>
        <taxon>Mortierellomycotina</taxon>
        <taxon>Mortierellomycetes</taxon>
        <taxon>Mortierellales</taxon>
        <taxon>Mortierellaceae</taxon>
        <taxon>Podila</taxon>
    </lineage>
</organism>
<feature type="domain" description="FAD-binding" evidence="7">
    <location>
        <begin position="310"/>
        <end position="391"/>
    </location>
</feature>
<comment type="caution">
    <text evidence="8">The sequence shown here is derived from an EMBL/GenBank/DDBJ whole genome shotgun (WGS) entry which is preliminary data.</text>
</comment>
<evidence type="ECO:0000256" key="1">
    <source>
        <dbReference type="ARBA" id="ARBA00007992"/>
    </source>
</evidence>
<accession>A0A9P5SKK7</accession>
<protein>
    <recommendedName>
        <fullName evidence="7">FAD-binding domain-containing protein</fullName>
    </recommendedName>
</protein>
<dbReference type="PANTHER" id="PTHR47356">
    <property type="entry name" value="FAD-DEPENDENT MONOOXYGENASE ASQG-RELATED"/>
    <property type="match status" value="1"/>
</dbReference>
<dbReference type="GO" id="GO:0071949">
    <property type="term" value="F:FAD binding"/>
    <property type="evidence" value="ECO:0007669"/>
    <property type="project" value="InterPro"/>
</dbReference>
<dbReference type="PANTHER" id="PTHR47356:SF2">
    <property type="entry name" value="FAD-BINDING DOMAIN-CONTAINING PROTEIN-RELATED"/>
    <property type="match status" value="1"/>
</dbReference>
<dbReference type="InterPro" id="IPR036188">
    <property type="entry name" value="FAD/NAD-bd_sf"/>
</dbReference>
<proteinExistence type="inferred from homology"/>
<dbReference type="SUPFAM" id="SSF51905">
    <property type="entry name" value="FAD/NAD(P)-binding domain"/>
    <property type="match status" value="1"/>
</dbReference>
<dbReference type="AlphaFoldDB" id="A0A9P5SKK7"/>
<sequence>MAQEEPQSTDTLRVMIVGAGIGGLMLAALLEIASIEYSVFERAPDVKPLGSALSLGANVFLAFEQLGILKEFYSKAKPFAQTRAYGEGHDKVRIRDYSPANEIAGYLPHIIARPDLYEILLKRIPVHKVHYSKKVLSIQHKDSEVIITCSDKTSYSADILVGADGAYSAVRQGLYKHIHAQGNLPVQDQEIQLPFKSICLVGQTTPQPLEKFPQLTETFSRFDIVVGDNKPYTWVTFSTRQQTICWMVILHLDKESSRTHDSFRNTEWGPESAQSMCKEVEDFILPSYTDIDNDRGSKGLKIKDLIDQTPKDRISKVMLEEKLFETWFAMRTVLLGDACHKMHPSAGLGAVSAIHDAIVLANVLHDLPSKNPDDITRAFQAYKDERYPLAKVSWDTSHKMSQVLGKTWINAMIRFGINHMPDWIWTKALSRMYGYRPQVSFLPLVKDRGSVKPAPQPSLISRSANHGMPQAV</sequence>
<reference evidence="8" key="1">
    <citation type="journal article" date="2020" name="Fungal Divers.">
        <title>Resolving the Mortierellaceae phylogeny through synthesis of multi-gene phylogenetics and phylogenomics.</title>
        <authorList>
            <person name="Vandepol N."/>
            <person name="Liber J."/>
            <person name="Desiro A."/>
            <person name="Na H."/>
            <person name="Kennedy M."/>
            <person name="Barry K."/>
            <person name="Grigoriev I.V."/>
            <person name="Miller A.N."/>
            <person name="O'Donnell K."/>
            <person name="Stajich J.E."/>
            <person name="Bonito G."/>
        </authorList>
    </citation>
    <scope>NUCLEOTIDE SEQUENCE</scope>
    <source>
        <strain evidence="8">NVP1</strain>
    </source>
</reference>
<evidence type="ECO:0000256" key="4">
    <source>
        <dbReference type="ARBA" id="ARBA00023002"/>
    </source>
</evidence>
<keyword evidence="6" id="KW-0472">Membrane</keyword>
<comment type="similarity">
    <text evidence="1">Belongs to the paxM FAD-dependent monooxygenase family.</text>
</comment>
<evidence type="ECO:0000256" key="5">
    <source>
        <dbReference type="SAM" id="MobiDB-lite"/>
    </source>
</evidence>
<evidence type="ECO:0000256" key="2">
    <source>
        <dbReference type="ARBA" id="ARBA00022630"/>
    </source>
</evidence>
<keyword evidence="2" id="KW-0285">Flavoprotein</keyword>
<dbReference type="Proteomes" id="UP000696485">
    <property type="component" value="Unassembled WGS sequence"/>
</dbReference>
<evidence type="ECO:0000256" key="6">
    <source>
        <dbReference type="SAM" id="Phobius"/>
    </source>
</evidence>
<keyword evidence="3" id="KW-0274">FAD</keyword>
<keyword evidence="6" id="KW-1133">Transmembrane helix</keyword>
<evidence type="ECO:0000313" key="9">
    <source>
        <dbReference type="Proteomes" id="UP000696485"/>
    </source>
</evidence>
<name>A0A9P5SKK7_9FUNG</name>
<feature type="transmembrane region" description="Helical" evidence="6">
    <location>
        <begin position="12"/>
        <end position="30"/>
    </location>
</feature>
<feature type="domain" description="FAD-binding" evidence="7">
    <location>
        <begin position="13"/>
        <end position="184"/>
    </location>
</feature>
<dbReference type="InterPro" id="IPR002938">
    <property type="entry name" value="FAD-bd"/>
</dbReference>
<dbReference type="Pfam" id="PF01494">
    <property type="entry name" value="FAD_binding_3"/>
    <property type="match status" value="2"/>
</dbReference>
<evidence type="ECO:0000313" key="8">
    <source>
        <dbReference type="EMBL" id="KAF9330095.1"/>
    </source>
</evidence>
<feature type="region of interest" description="Disordered" evidence="5">
    <location>
        <begin position="453"/>
        <end position="472"/>
    </location>
</feature>
<dbReference type="GO" id="GO:0004497">
    <property type="term" value="F:monooxygenase activity"/>
    <property type="evidence" value="ECO:0007669"/>
    <property type="project" value="InterPro"/>
</dbReference>
<evidence type="ECO:0000259" key="7">
    <source>
        <dbReference type="Pfam" id="PF01494"/>
    </source>
</evidence>
<evidence type="ECO:0000256" key="3">
    <source>
        <dbReference type="ARBA" id="ARBA00022827"/>
    </source>
</evidence>
<gene>
    <name evidence="8" type="ORF">BG006_006922</name>
</gene>
<dbReference type="InterPro" id="IPR050562">
    <property type="entry name" value="FAD_mOase_fung"/>
</dbReference>
<dbReference type="Gene3D" id="3.50.50.60">
    <property type="entry name" value="FAD/NAD(P)-binding domain"/>
    <property type="match status" value="1"/>
</dbReference>
<keyword evidence="9" id="KW-1185">Reference proteome</keyword>
<keyword evidence="6" id="KW-0812">Transmembrane</keyword>
<dbReference type="EMBL" id="JAAAUY010000422">
    <property type="protein sequence ID" value="KAF9330095.1"/>
    <property type="molecule type" value="Genomic_DNA"/>
</dbReference>
<keyword evidence="4" id="KW-0560">Oxidoreductase</keyword>